<dbReference type="Pfam" id="PF07589">
    <property type="entry name" value="PEP-CTERM"/>
    <property type="match status" value="1"/>
</dbReference>
<comment type="caution">
    <text evidence="3">The sequence shown here is derived from an EMBL/GenBank/DDBJ whole genome shotgun (WGS) entry which is preliminary data.</text>
</comment>
<evidence type="ECO:0000313" key="3">
    <source>
        <dbReference type="EMBL" id="PZP33356.1"/>
    </source>
</evidence>
<dbReference type="EMBL" id="QFOD01000006">
    <property type="protein sequence ID" value="PZP33356.1"/>
    <property type="molecule type" value="Genomic_DNA"/>
</dbReference>
<protein>
    <submittedName>
        <fullName evidence="3">PEP-CTERM sorting domain-containing protein</fullName>
    </submittedName>
</protein>
<evidence type="ECO:0000259" key="2">
    <source>
        <dbReference type="Pfam" id="PF07589"/>
    </source>
</evidence>
<feature type="signal peptide" evidence="1">
    <location>
        <begin position="1"/>
        <end position="21"/>
    </location>
</feature>
<organism evidence="3 4">
    <name type="scientific">Roseateles depolymerans</name>
    <dbReference type="NCBI Taxonomy" id="76731"/>
    <lineage>
        <taxon>Bacteria</taxon>
        <taxon>Pseudomonadati</taxon>
        <taxon>Pseudomonadota</taxon>
        <taxon>Betaproteobacteria</taxon>
        <taxon>Burkholderiales</taxon>
        <taxon>Sphaerotilaceae</taxon>
        <taxon>Roseateles</taxon>
    </lineage>
</organism>
<evidence type="ECO:0000313" key="4">
    <source>
        <dbReference type="Proteomes" id="UP000249633"/>
    </source>
</evidence>
<accession>A0A2W5FKC4</accession>
<feature type="domain" description="Ice-binding protein C-terminal" evidence="2">
    <location>
        <begin position="241"/>
        <end position="262"/>
    </location>
</feature>
<sequence>MAFARTLALAALLAAAGSAQAGLVASDSLNTATAGSLAGQAGGSGWAGAWTGSNSVSVVDTGVADGSISGQALRFSGADNTSAATRALEGSISGAKVFVDFSLQFSAGSIDQNDFLGLWFGSYTGPNIGIKGNCDGAGNCNGADLFVRTTGSGGSFTTAMTVGTTYHLFALLEKTNGSSVYNRYSLWVDPTDAERSSLTGADAVFTGSSGLSSFSTIGFRTANLDAGDAVLVDALTVGELPEPATLALAGAGLLGLAAARRRKAA</sequence>
<dbReference type="NCBIfam" id="TIGR02595">
    <property type="entry name" value="PEP_CTERM"/>
    <property type="match status" value="1"/>
</dbReference>
<gene>
    <name evidence="3" type="ORF">DI603_08265</name>
</gene>
<proteinExistence type="predicted"/>
<reference evidence="3 4" key="1">
    <citation type="submission" date="2017-08" db="EMBL/GenBank/DDBJ databases">
        <title>Infants hospitalized years apart are colonized by the same room-sourced microbial strains.</title>
        <authorList>
            <person name="Brooks B."/>
            <person name="Olm M.R."/>
            <person name="Firek B.A."/>
            <person name="Baker R."/>
            <person name="Thomas B.C."/>
            <person name="Morowitz M.J."/>
            <person name="Banfield J.F."/>
        </authorList>
    </citation>
    <scope>NUCLEOTIDE SEQUENCE [LARGE SCALE GENOMIC DNA]</scope>
    <source>
        <strain evidence="3">S2_012_000_R2_81</strain>
    </source>
</reference>
<feature type="chain" id="PRO_5015937261" evidence="1">
    <location>
        <begin position="22"/>
        <end position="265"/>
    </location>
</feature>
<dbReference type="AlphaFoldDB" id="A0A2W5FKC4"/>
<keyword evidence="1" id="KW-0732">Signal</keyword>
<name>A0A2W5FKC4_9BURK</name>
<dbReference type="InterPro" id="IPR013424">
    <property type="entry name" value="Ice-binding_C"/>
</dbReference>
<dbReference type="Proteomes" id="UP000249633">
    <property type="component" value="Unassembled WGS sequence"/>
</dbReference>
<evidence type="ECO:0000256" key="1">
    <source>
        <dbReference type="SAM" id="SignalP"/>
    </source>
</evidence>